<reference evidence="17 18" key="1">
    <citation type="submission" date="2020-08" db="EMBL/GenBank/DDBJ databases">
        <authorList>
            <person name="Koutsovoulos G."/>
            <person name="Danchin GJ E."/>
        </authorList>
    </citation>
    <scope>NUCLEOTIDE SEQUENCE [LARGE SCALE GENOMIC DNA]</scope>
</reference>
<keyword evidence="7" id="KW-0378">Hydrolase</keyword>
<evidence type="ECO:0000256" key="9">
    <source>
        <dbReference type="ARBA" id="ARBA00022963"/>
    </source>
</evidence>
<feature type="transmembrane region" description="Helical" evidence="15">
    <location>
        <begin position="100"/>
        <end position="122"/>
    </location>
</feature>
<dbReference type="SUPFAM" id="SSF53474">
    <property type="entry name" value="alpha/beta-Hydrolases"/>
    <property type="match status" value="1"/>
</dbReference>
<dbReference type="GO" id="GO:0022008">
    <property type="term" value="P:neurogenesis"/>
    <property type="evidence" value="ECO:0007669"/>
    <property type="project" value="TreeGrafter"/>
</dbReference>
<dbReference type="GO" id="GO:0005737">
    <property type="term" value="C:cytoplasm"/>
    <property type="evidence" value="ECO:0007669"/>
    <property type="project" value="TreeGrafter"/>
</dbReference>
<evidence type="ECO:0000256" key="8">
    <source>
        <dbReference type="ARBA" id="ARBA00022837"/>
    </source>
</evidence>
<dbReference type="GO" id="GO:0046872">
    <property type="term" value="F:metal ion binding"/>
    <property type="evidence" value="ECO:0007669"/>
    <property type="project" value="UniProtKB-KW"/>
</dbReference>
<evidence type="ECO:0000256" key="13">
    <source>
        <dbReference type="ARBA" id="ARBA00024531"/>
    </source>
</evidence>
<dbReference type="AlphaFoldDB" id="A0A6V7THJ5"/>
<evidence type="ECO:0000256" key="5">
    <source>
        <dbReference type="ARBA" id="ARBA00022692"/>
    </source>
</evidence>
<dbReference type="InterPro" id="IPR029058">
    <property type="entry name" value="AB_hydrolase_fold"/>
</dbReference>
<evidence type="ECO:0000256" key="3">
    <source>
        <dbReference type="ARBA" id="ARBA00022475"/>
    </source>
</evidence>
<name>A0A6V7THJ5_MELEN</name>
<dbReference type="GO" id="GO:0046340">
    <property type="term" value="P:diacylglycerol catabolic process"/>
    <property type="evidence" value="ECO:0007669"/>
    <property type="project" value="TreeGrafter"/>
</dbReference>
<keyword evidence="6" id="KW-0479">Metal-binding</keyword>
<comment type="catalytic activity">
    <reaction evidence="13">
        <text>a 1,2-diacyl-sn-glycerol + H2O = a 2-acylglycerol + a fatty acid + H(+)</text>
        <dbReference type="Rhea" id="RHEA:33275"/>
        <dbReference type="ChEBI" id="CHEBI:15377"/>
        <dbReference type="ChEBI" id="CHEBI:15378"/>
        <dbReference type="ChEBI" id="CHEBI:17389"/>
        <dbReference type="ChEBI" id="CHEBI:17815"/>
        <dbReference type="ChEBI" id="CHEBI:28868"/>
        <dbReference type="EC" id="3.1.1.116"/>
    </reaction>
    <physiologicalReaction direction="left-to-right" evidence="13">
        <dbReference type="Rhea" id="RHEA:33276"/>
    </physiologicalReaction>
</comment>
<evidence type="ECO:0000256" key="15">
    <source>
        <dbReference type="SAM" id="Phobius"/>
    </source>
</evidence>
<dbReference type="GO" id="GO:0004806">
    <property type="term" value="F:triacylglycerol lipase activity"/>
    <property type="evidence" value="ECO:0007669"/>
    <property type="project" value="TreeGrafter"/>
</dbReference>
<protein>
    <recommendedName>
        <fullName evidence="14">sn-1-specific diacylglycerol lipase</fullName>
        <ecNumber evidence="14">3.1.1.116</ecNumber>
    </recommendedName>
</protein>
<evidence type="ECO:0000256" key="6">
    <source>
        <dbReference type="ARBA" id="ARBA00022723"/>
    </source>
</evidence>
<keyword evidence="5 15" id="KW-0812">Transmembrane</keyword>
<evidence type="ECO:0000256" key="2">
    <source>
        <dbReference type="ARBA" id="ARBA00004651"/>
    </source>
</evidence>
<dbReference type="EC" id="3.1.1.116" evidence="14"/>
<dbReference type="CDD" id="cd00519">
    <property type="entry name" value="Lipase_3"/>
    <property type="match status" value="1"/>
</dbReference>
<sequence length="634" mass="72397">MPPLQAFGHHWNISNDDFVFPGLTDLIVRSFWVICSLIIFIVHNPFGCSTYVWLPIVSLMIFVNFLSGGLSFALAMLSAQGSIMEMEKRRHVSTLLYARLPVFFVEVIWTIITTLLSFNIFYNADNLCKIESGIRIAVVIEWILVISIFIGAICVFNPHEGRRMDRSLVDERLYWKRNFFLCKMRADNQVRQALDDIATLISQFFEDNNYVISDIIAGLLLLVHSPHKRIPPPIESIIKNEHELPHWMKLPNCLKYASRYFEFAFAVYGWPHYVACNCACGAWYLLCKKLNCCCRKHDNRRDFMLMGDNCCSCHSSALELMLDDECTPAFVCFRNGLFEVPFAVVIDHHTNSIVIAIRGSASFMDIITDLSLDDETLDSIDVDSDPILRSDKELDGYGEIRVHKGILKSARYIYETLQTNHVIEDAQQRCPNYNIVICGHSLGAGIGSLLALFLKIKYPDIRCYAFAPPGSVVSENGIYVTEKSTLSFVLGDDVVPRMTFQSISLLKTEVERELTTTDKAKYEILIKGIFKLIVSYPFSLHRADNISTQGFANLTENNNDMRHSENIGTREERIMLRPPGNLLHLTFENQKIKDRVNVNWIDHSSLAEIQLTSSMLSDHLPYNIHRALLIAKEY</sequence>
<keyword evidence="3" id="KW-1003">Cell membrane</keyword>
<feature type="transmembrane region" description="Helical" evidence="15">
    <location>
        <begin position="134"/>
        <end position="156"/>
    </location>
</feature>
<dbReference type="Pfam" id="PF01764">
    <property type="entry name" value="Lipase_3"/>
    <property type="match status" value="1"/>
</dbReference>
<proteinExistence type="predicted"/>
<dbReference type="PANTHER" id="PTHR45792:SF2">
    <property type="entry name" value="DIACYLGLYCEROL LIPASE-BETA"/>
    <property type="match status" value="1"/>
</dbReference>
<dbReference type="Gene3D" id="3.40.50.1820">
    <property type="entry name" value="alpha/beta hydrolase"/>
    <property type="match status" value="1"/>
</dbReference>
<dbReference type="GO" id="GO:0005886">
    <property type="term" value="C:plasma membrane"/>
    <property type="evidence" value="ECO:0007669"/>
    <property type="project" value="UniProtKB-SubCell"/>
</dbReference>
<accession>A0A6V7THJ5</accession>
<keyword evidence="4" id="KW-0597">Phosphoprotein</keyword>
<evidence type="ECO:0000256" key="12">
    <source>
        <dbReference type="ARBA" id="ARBA00023136"/>
    </source>
</evidence>
<comment type="cofactor">
    <cofactor evidence="1">
        <name>Ca(2+)</name>
        <dbReference type="ChEBI" id="CHEBI:29108"/>
    </cofactor>
</comment>
<keyword evidence="10 15" id="KW-1133">Transmembrane helix</keyword>
<feature type="transmembrane region" description="Helical" evidence="15">
    <location>
        <begin position="26"/>
        <end position="46"/>
    </location>
</feature>
<evidence type="ECO:0000313" key="17">
    <source>
        <dbReference type="EMBL" id="CAD2122471.1"/>
    </source>
</evidence>
<dbReference type="PANTHER" id="PTHR45792">
    <property type="entry name" value="DIACYLGLYCEROL LIPASE HOMOLOG-RELATED"/>
    <property type="match status" value="1"/>
</dbReference>
<comment type="subcellular location">
    <subcellularLocation>
        <location evidence="2">Cell membrane</location>
        <topology evidence="2">Multi-pass membrane protein</topology>
    </subcellularLocation>
</comment>
<dbReference type="GO" id="GO:0019369">
    <property type="term" value="P:arachidonate metabolic process"/>
    <property type="evidence" value="ECO:0007669"/>
    <property type="project" value="TreeGrafter"/>
</dbReference>
<keyword evidence="8" id="KW-0106">Calcium</keyword>
<dbReference type="InterPro" id="IPR002921">
    <property type="entry name" value="Fungal_lipase-type"/>
</dbReference>
<evidence type="ECO:0000256" key="11">
    <source>
        <dbReference type="ARBA" id="ARBA00023098"/>
    </source>
</evidence>
<comment type="caution">
    <text evidence="17">The sequence shown here is derived from an EMBL/GenBank/DDBJ whole genome shotgun (WGS) entry which is preliminary data.</text>
</comment>
<dbReference type="InterPro" id="IPR052214">
    <property type="entry name" value="DAG_Lipase-Related"/>
</dbReference>
<dbReference type="OrthoDB" id="438440at2759"/>
<evidence type="ECO:0000313" key="18">
    <source>
        <dbReference type="Proteomes" id="UP000580250"/>
    </source>
</evidence>
<organism evidence="17 18">
    <name type="scientific">Meloidogyne enterolobii</name>
    <name type="common">Root-knot nematode worm</name>
    <name type="synonym">Meloidogyne mayaguensis</name>
    <dbReference type="NCBI Taxonomy" id="390850"/>
    <lineage>
        <taxon>Eukaryota</taxon>
        <taxon>Metazoa</taxon>
        <taxon>Ecdysozoa</taxon>
        <taxon>Nematoda</taxon>
        <taxon>Chromadorea</taxon>
        <taxon>Rhabditida</taxon>
        <taxon>Tylenchina</taxon>
        <taxon>Tylenchomorpha</taxon>
        <taxon>Tylenchoidea</taxon>
        <taxon>Meloidogynidae</taxon>
        <taxon>Meloidogyninae</taxon>
        <taxon>Meloidogyne</taxon>
    </lineage>
</organism>
<evidence type="ECO:0000256" key="14">
    <source>
        <dbReference type="ARBA" id="ARBA00026104"/>
    </source>
</evidence>
<dbReference type="Proteomes" id="UP000580250">
    <property type="component" value="Unassembled WGS sequence"/>
</dbReference>
<keyword evidence="12 15" id="KW-0472">Membrane</keyword>
<evidence type="ECO:0000256" key="7">
    <source>
        <dbReference type="ARBA" id="ARBA00022801"/>
    </source>
</evidence>
<gene>
    <name evidence="17" type="ORF">MENT_LOCUS181</name>
</gene>
<evidence type="ECO:0000256" key="4">
    <source>
        <dbReference type="ARBA" id="ARBA00022553"/>
    </source>
</evidence>
<keyword evidence="9" id="KW-0442">Lipid degradation</keyword>
<evidence type="ECO:0000256" key="10">
    <source>
        <dbReference type="ARBA" id="ARBA00022989"/>
    </source>
</evidence>
<evidence type="ECO:0000256" key="1">
    <source>
        <dbReference type="ARBA" id="ARBA00001913"/>
    </source>
</evidence>
<feature type="transmembrane region" description="Helical" evidence="15">
    <location>
        <begin position="52"/>
        <end position="79"/>
    </location>
</feature>
<dbReference type="EMBL" id="CAJEWN010000001">
    <property type="protein sequence ID" value="CAD2122471.1"/>
    <property type="molecule type" value="Genomic_DNA"/>
</dbReference>
<feature type="domain" description="Fungal lipase-type" evidence="16">
    <location>
        <begin position="354"/>
        <end position="501"/>
    </location>
</feature>
<keyword evidence="11" id="KW-0443">Lipid metabolism</keyword>
<evidence type="ECO:0000259" key="16">
    <source>
        <dbReference type="Pfam" id="PF01764"/>
    </source>
</evidence>